<gene>
    <name evidence="2" type="ORF">BXYJ_LOCUS9258</name>
</gene>
<dbReference type="Proteomes" id="UP000659654">
    <property type="component" value="Unassembled WGS sequence"/>
</dbReference>
<dbReference type="EMBL" id="CAJFCV020000004">
    <property type="protein sequence ID" value="CAG9116114.1"/>
    <property type="molecule type" value="Genomic_DNA"/>
</dbReference>
<evidence type="ECO:0000256" key="1">
    <source>
        <dbReference type="SAM" id="MobiDB-lite"/>
    </source>
</evidence>
<feature type="region of interest" description="Disordered" evidence="1">
    <location>
        <begin position="36"/>
        <end position="94"/>
    </location>
</feature>
<sequence length="129" mass="14936">MARSDPKHCLAIRWGTSLIPPDMNTIPFNFQDQIKNGEMTAESESGIGKGEGRVNRSGYFFSTGASRESRNRSEFLRARTDPPGSPGSQRQKQDAFFIWRKPARQIWVSSFVLRYPRKEKENWKPKREE</sequence>
<dbReference type="AlphaFoldDB" id="A0A1I7S368"/>
<organism evidence="3 5">
    <name type="scientific">Bursaphelenchus xylophilus</name>
    <name type="common">Pinewood nematode worm</name>
    <name type="synonym">Aphelenchoides xylophilus</name>
    <dbReference type="NCBI Taxonomy" id="6326"/>
    <lineage>
        <taxon>Eukaryota</taxon>
        <taxon>Metazoa</taxon>
        <taxon>Ecdysozoa</taxon>
        <taxon>Nematoda</taxon>
        <taxon>Chromadorea</taxon>
        <taxon>Rhabditida</taxon>
        <taxon>Tylenchina</taxon>
        <taxon>Tylenchomorpha</taxon>
        <taxon>Aphelenchoidea</taxon>
        <taxon>Aphelenchoididae</taxon>
        <taxon>Bursaphelenchus</taxon>
    </lineage>
</organism>
<protein>
    <submittedName>
        <fullName evidence="2">(pine wood nematode) hypothetical protein</fullName>
    </submittedName>
</protein>
<keyword evidence="4" id="KW-1185">Reference proteome</keyword>
<proteinExistence type="predicted"/>
<evidence type="ECO:0000313" key="2">
    <source>
        <dbReference type="EMBL" id="CAD5226713.1"/>
    </source>
</evidence>
<feature type="compositionally biased region" description="Basic and acidic residues" evidence="1">
    <location>
        <begin position="67"/>
        <end position="80"/>
    </location>
</feature>
<reference evidence="5" key="1">
    <citation type="submission" date="2016-11" db="UniProtKB">
        <authorList>
            <consortium name="WormBaseParasite"/>
        </authorList>
    </citation>
    <scope>IDENTIFICATION</scope>
</reference>
<name>A0A1I7S368_BURXY</name>
<accession>A0A1I7S368</accession>
<dbReference type="Proteomes" id="UP000095284">
    <property type="component" value="Unplaced"/>
</dbReference>
<reference evidence="2" key="2">
    <citation type="submission" date="2020-09" db="EMBL/GenBank/DDBJ databases">
        <authorList>
            <person name="Kikuchi T."/>
        </authorList>
    </citation>
    <scope>NUCLEOTIDE SEQUENCE</scope>
    <source>
        <strain evidence="2">Ka4C1</strain>
    </source>
</reference>
<dbReference type="WBParaSite" id="BXY_0744800.1">
    <property type="protein sequence ID" value="BXY_0744800.1"/>
    <property type="gene ID" value="BXY_0744800"/>
</dbReference>
<dbReference type="EMBL" id="CAJFDI010000004">
    <property type="protein sequence ID" value="CAD5226713.1"/>
    <property type="molecule type" value="Genomic_DNA"/>
</dbReference>
<evidence type="ECO:0000313" key="4">
    <source>
        <dbReference type="Proteomes" id="UP000659654"/>
    </source>
</evidence>
<dbReference type="Proteomes" id="UP000582659">
    <property type="component" value="Unassembled WGS sequence"/>
</dbReference>
<evidence type="ECO:0000313" key="3">
    <source>
        <dbReference type="Proteomes" id="UP000095284"/>
    </source>
</evidence>
<evidence type="ECO:0000313" key="5">
    <source>
        <dbReference type="WBParaSite" id="BXY_0744800.1"/>
    </source>
</evidence>